<sequence length="177" mass="19823">MADLQETDSFGPPRSPGGSEPRDPPHGGEAKPEKPNGTSTTKSPSSQTTYIQQGMEGIKVYLHERELWAKFHEVGTEMIITKAGRRMFPSFKVKVSGLNPKTKYILLMDVVPADDHRYKFADNKWSVTGKAEPAMPGRLYVHPDSPATGAHWTRQLVSFQKLKLTNNHLDPFGHREI</sequence>
<dbReference type="AlphaFoldDB" id="A0A9Q0IPU8"/>
<gene>
    <name evidence="11" type="ORF">NHX12_028086</name>
</gene>
<evidence type="ECO:0000256" key="7">
    <source>
        <dbReference type="ARBA" id="ARBA00023242"/>
    </source>
</evidence>
<feature type="compositionally biased region" description="Basic and acidic residues" evidence="9">
    <location>
        <begin position="20"/>
        <end position="34"/>
    </location>
</feature>
<keyword evidence="5 8" id="KW-0238">DNA-binding</keyword>
<evidence type="ECO:0000256" key="4">
    <source>
        <dbReference type="ARBA" id="ARBA00023015"/>
    </source>
</evidence>
<dbReference type="Proteomes" id="UP001148018">
    <property type="component" value="Unassembled WGS sequence"/>
</dbReference>
<keyword evidence="12" id="KW-1185">Reference proteome</keyword>
<organism evidence="11 12">
    <name type="scientific">Muraenolepis orangiensis</name>
    <name type="common">Patagonian moray cod</name>
    <dbReference type="NCBI Taxonomy" id="630683"/>
    <lineage>
        <taxon>Eukaryota</taxon>
        <taxon>Metazoa</taxon>
        <taxon>Chordata</taxon>
        <taxon>Craniata</taxon>
        <taxon>Vertebrata</taxon>
        <taxon>Euteleostomi</taxon>
        <taxon>Actinopterygii</taxon>
        <taxon>Neopterygii</taxon>
        <taxon>Teleostei</taxon>
        <taxon>Neoteleostei</taxon>
        <taxon>Acanthomorphata</taxon>
        <taxon>Zeiogadaria</taxon>
        <taxon>Gadariae</taxon>
        <taxon>Gadiformes</taxon>
        <taxon>Muraenolepidoidei</taxon>
        <taxon>Muraenolepididae</taxon>
        <taxon>Muraenolepis</taxon>
    </lineage>
</organism>
<dbReference type="GO" id="GO:0000785">
    <property type="term" value="C:chromatin"/>
    <property type="evidence" value="ECO:0007669"/>
    <property type="project" value="TreeGrafter"/>
</dbReference>
<dbReference type="GO" id="GO:0000978">
    <property type="term" value="F:RNA polymerase II cis-regulatory region sequence-specific DNA binding"/>
    <property type="evidence" value="ECO:0007669"/>
    <property type="project" value="InterPro"/>
</dbReference>
<keyword evidence="4" id="KW-0805">Transcription regulation</keyword>
<dbReference type="SMART" id="SM00425">
    <property type="entry name" value="TBOX"/>
    <property type="match status" value="1"/>
</dbReference>
<name>A0A9Q0IPU8_9TELE</name>
<feature type="region of interest" description="Disordered" evidence="9">
    <location>
        <begin position="1"/>
        <end position="49"/>
    </location>
</feature>
<evidence type="ECO:0000256" key="1">
    <source>
        <dbReference type="ARBA" id="ARBA00004123"/>
    </source>
</evidence>
<evidence type="ECO:0000256" key="9">
    <source>
        <dbReference type="SAM" id="MobiDB-lite"/>
    </source>
</evidence>
<dbReference type="InterPro" id="IPR036960">
    <property type="entry name" value="T-box_sf"/>
</dbReference>
<dbReference type="GO" id="GO:0045893">
    <property type="term" value="P:positive regulation of DNA-templated transcription"/>
    <property type="evidence" value="ECO:0007669"/>
    <property type="project" value="InterPro"/>
</dbReference>
<comment type="caution">
    <text evidence="8">Lacks conserved residue(s) required for the propagation of feature annotation.</text>
</comment>
<evidence type="ECO:0000256" key="5">
    <source>
        <dbReference type="ARBA" id="ARBA00023125"/>
    </source>
</evidence>
<keyword evidence="7 8" id="KW-0539">Nucleus</keyword>
<evidence type="ECO:0000313" key="12">
    <source>
        <dbReference type="Proteomes" id="UP001148018"/>
    </source>
</evidence>
<keyword evidence="3" id="KW-0963">Cytoplasm</keyword>
<dbReference type="Pfam" id="PF00907">
    <property type="entry name" value="T-box"/>
    <property type="match status" value="1"/>
</dbReference>
<keyword evidence="6" id="KW-0804">Transcription</keyword>
<dbReference type="EMBL" id="JANIIK010000043">
    <property type="protein sequence ID" value="KAJ3606043.1"/>
    <property type="molecule type" value="Genomic_DNA"/>
</dbReference>
<dbReference type="Gene3D" id="2.60.40.820">
    <property type="entry name" value="Transcription factor, T-box"/>
    <property type="match status" value="1"/>
</dbReference>
<proteinExistence type="predicted"/>
<dbReference type="OrthoDB" id="7442607at2759"/>
<evidence type="ECO:0000256" key="3">
    <source>
        <dbReference type="ARBA" id="ARBA00022490"/>
    </source>
</evidence>
<dbReference type="GO" id="GO:0003218">
    <property type="term" value="P:cardiac left ventricle formation"/>
    <property type="evidence" value="ECO:0007669"/>
    <property type="project" value="TreeGrafter"/>
</dbReference>
<dbReference type="GO" id="GO:0001708">
    <property type="term" value="P:cell fate specification"/>
    <property type="evidence" value="ECO:0007669"/>
    <property type="project" value="TreeGrafter"/>
</dbReference>
<dbReference type="GO" id="GO:0007389">
    <property type="term" value="P:pattern specification process"/>
    <property type="evidence" value="ECO:0007669"/>
    <property type="project" value="TreeGrafter"/>
</dbReference>
<evidence type="ECO:0000256" key="2">
    <source>
        <dbReference type="ARBA" id="ARBA00004496"/>
    </source>
</evidence>
<accession>A0A9Q0IPU8</accession>
<evidence type="ECO:0000256" key="6">
    <source>
        <dbReference type="ARBA" id="ARBA00023163"/>
    </source>
</evidence>
<comment type="caution">
    <text evidence="11">The sequence shown here is derived from an EMBL/GenBank/DDBJ whole genome shotgun (WGS) entry which is preliminary data.</text>
</comment>
<dbReference type="SUPFAM" id="SSF49417">
    <property type="entry name" value="p53-like transcription factors"/>
    <property type="match status" value="1"/>
</dbReference>
<dbReference type="PRINTS" id="PR00937">
    <property type="entry name" value="TBOX"/>
</dbReference>
<dbReference type="PROSITE" id="PS50252">
    <property type="entry name" value="TBOX_3"/>
    <property type="match status" value="1"/>
</dbReference>
<evidence type="ECO:0000256" key="8">
    <source>
        <dbReference type="PROSITE-ProRule" id="PRU00201"/>
    </source>
</evidence>
<dbReference type="PANTHER" id="PTHR11267">
    <property type="entry name" value="T-BOX PROTEIN-RELATED"/>
    <property type="match status" value="1"/>
</dbReference>
<dbReference type="InterPro" id="IPR018186">
    <property type="entry name" value="TF_T-box_CS"/>
</dbReference>
<dbReference type="GO" id="GO:0005737">
    <property type="term" value="C:cytoplasm"/>
    <property type="evidence" value="ECO:0007669"/>
    <property type="project" value="UniProtKB-SubCell"/>
</dbReference>
<dbReference type="GO" id="GO:0005634">
    <property type="term" value="C:nucleus"/>
    <property type="evidence" value="ECO:0007669"/>
    <property type="project" value="UniProtKB-SubCell"/>
</dbReference>
<dbReference type="InterPro" id="IPR001699">
    <property type="entry name" value="TF_T-box"/>
</dbReference>
<dbReference type="GO" id="GO:0000981">
    <property type="term" value="F:DNA-binding transcription factor activity, RNA polymerase II-specific"/>
    <property type="evidence" value="ECO:0007669"/>
    <property type="project" value="TreeGrafter"/>
</dbReference>
<dbReference type="PROSITE" id="PS01283">
    <property type="entry name" value="TBOX_1"/>
    <property type="match status" value="1"/>
</dbReference>
<dbReference type="PANTHER" id="PTHR11267:SF28">
    <property type="entry name" value="T-BOX TRANSCRIPTION FACTOR TBX5"/>
    <property type="match status" value="1"/>
</dbReference>
<comment type="subcellular location">
    <subcellularLocation>
        <location evidence="2">Cytoplasm</location>
    </subcellularLocation>
    <subcellularLocation>
        <location evidence="1 8">Nucleus</location>
    </subcellularLocation>
</comment>
<feature type="compositionally biased region" description="Low complexity" evidence="9">
    <location>
        <begin position="38"/>
        <end position="49"/>
    </location>
</feature>
<dbReference type="InterPro" id="IPR046360">
    <property type="entry name" value="T-box_DNA-bd"/>
</dbReference>
<evidence type="ECO:0000259" key="10">
    <source>
        <dbReference type="PROSITE" id="PS50252"/>
    </source>
</evidence>
<reference evidence="11" key="1">
    <citation type="submission" date="2022-07" db="EMBL/GenBank/DDBJ databases">
        <title>Chromosome-level genome of Muraenolepis orangiensis.</title>
        <authorList>
            <person name="Kim J."/>
        </authorList>
    </citation>
    <scope>NUCLEOTIDE SEQUENCE</scope>
    <source>
        <strain evidence="11">KU_S4_2022</strain>
        <tissue evidence="11">Muscle</tissue>
    </source>
</reference>
<protein>
    <recommendedName>
        <fullName evidence="10">T-box domain-containing protein</fullName>
    </recommendedName>
</protein>
<dbReference type="InterPro" id="IPR008967">
    <property type="entry name" value="p53-like_TF_DNA-bd_sf"/>
</dbReference>
<feature type="compositionally biased region" description="Low complexity" evidence="9">
    <location>
        <begin position="8"/>
        <end position="19"/>
    </location>
</feature>
<evidence type="ECO:0000313" key="11">
    <source>
        <dbReference type="EMBL" id="KAJ3606043.1"/>
    </source>
</evidence>
<feature type="domain" description="T-box" evidence="10">
    <location>
        <begin position="62"/>
        <end position="177"/>
    </location>
</feature>